<accession>A0ABR2PS03</accession>
<feature type="compositionally biased region" description="Polar residues" evidence="5">
    <location>
        <begin position="1022"/>
        <end position="1034"/>
    </location>
</feature>
<dbReference type="PRINTS" id="PR00019">
    <property type="entry name" value="LEURICHRPT"/>
</dbReference>
<dbReference type="Pfam" id="PF00560">
    <property type="entry name" value="LRR_1"/>
    <property type="match status" value="9"/>
</dbReference>
<organism evidence="7 8">
    <name type="scientific">Hibiscus sabdariffa</name>
    <name type="common">roselle</name>
    <dbReference type="NCBI Taxonomy" id="183260"/>
    <lineage>
        <taxon>Eukaryota</taxon>
        <taxon>Viridiplantae</taxon>
        <taxon>Streptophyta</taxon>
        <taxon>Embryophyta</taxon>
        <taxon>Tracheophyta</taxon>
        <taxon>Spermatophyta</taxon>
        <taxon>Magnoliopsida</taxon>
        <taxon>eudicotyledons</taxon>
        <taxon>Gunneridae</taxon>
        <taxon>Pentapetalae</taxon>
        <taxon>rosids</taxon>
        <taxon>malvids</taxon>
        <taxon>Malvales</taxon>
        <taxon>Malvaceae</taxon>
        <taxon>Malvoideae</taxon>
        <taxon>Hibiscus</taxon>
    </lineage>
</organism>
<dbReference type="Proteomes" id="UP001396334">
    <property type="component" value="Unassembled WGS sequence"/>
</dbReference>
<name>A0ABR2PS03_9ROSI</name>
<dbReference type="EMBL" id="JBBPBN010000052">
    <property type="protein sequence ID" value="KAK8991241.1"/>
    <property type="molecule type" value="Genomic_DNA"/>
</dbReference>
<dbReference type="Pfam" id="PF13855">
    <property type="entry name" value="LRR_8"/>
    <property type="match status" value="5"/>
</dbReference>
<evidence type="ECO:0000313" key="8">
    <source>
        <dbReference type="Proteomes" id="UP001396334"/>
    </source>
</evidence>
<keyword evidence="3" id="KW-0677">Repeat</keyword>
<dbReference type="PROSITE" id="PS51450">
    <property type="entry name" value="LRR"/>
    <property type="match status" value="4"/>
</dbReference>
<reference evidence="7 8" key="1">
    <citation type="journal article" date="2024" name="G3 (Bethesda)">
        <title>Genome assembly of Hibiscus sabdariffa L. provides insights into metabolisms of medicinal natural products.</title>
        <authorList>
            <person name="Kim T."/>
        </authorList>
    </citation>
    <scope>NUCLEOTIDE SEQUENCE [LARGE SCALE GENOMIC DNA]</scope>
    <source>
        <strain evidence="7">TK-2024</strain>
        <tissue evidence="7">Old leaves</tissue>
    </source>
</reference>
<gene>
    <name evidence="7" type="ORF">V6N11_062260</name>
</gene>
<feature type="region of interest" description="Disordered" evidence="5">
    <location>
        <begin position="1172"/>
        <end position="1191"/>
    </location>
</feature>
<dbReference type="PANTHER" id="PTHR48062:SF37">
    <property type="entry name" value="LRR RECEPTOR-LIKE SERINE_THREONINE-PROTEIN KINASE FLS2"/>
    <property type="match status" value="1"/>
</dbReference>
<dbReference type="PANTHER" id="PTHR48062">
    <property type="entry name" value="RECEPTOR-LIKE PROTEIN 14"/>
    <property type="match status" value="1"/>
</dbReference>
<evidence type="ECO:0000256" key="6">
    <source>
        <dbReference type="SAM" id="Phobius"/>
    </source>
</evidence>
<dbReference type="InterPro" id="IPR032675">
    <property type="entry name" value="LRR_dom_sf"/>
</dbReference>
<evidence type="ECO:0008006" key="9">
    <source>
        <dbReference type="Google" id="ProtNLM"/>
    </source>
</evidence>
<keyword evidence="6" id="KW-1133">Transmembrane helix</keyword>
<dbReference type="InterPro" id="IPR001611">
    <property type="entry name" value="Leu-rich_rpt"/>
</dbReference>
<feature type="region of interest" description="Disordered" evidence="5">
    <location>
        <begin position="1019"/>
        <end position="1052"/>
    </location>
</feature>
<dbReference type="SUPFAM" id="SSF52058">
    <property type="entry name" value="L domain-like"/>
    <property type="match status" value="5"/>
</dbReference>
<keyword evidence="4" id="KW-0675">Receptor</keyword>
<keyword evidence="6" id="KW-0472">Membrane</keyword>
<keyword evidence="2" id="KW-0433">Leucine-rich repeat</keyword>
<dbReference type="SUPFAM" id="SSF52047">
    <property type="entry name" value="RNI-like"/>
    <property type="match status" value="1"/>
</dbReference>
<comment type="caution">
    <text evidence="7">The sequence shown here is derived from an EMBL/GenBank/DDBJ whole genome shotgun (WGS) entry which is preliminary data.</text>
</comment>
<dbReference type="Gene3D" id="3.80.10.10">
    <property type="entry name" value="Ribonuclease Inhibitor"/>
    <property type="match status" value="7"/>
</dbReference>
<proteinExistence type="inferred from homology"/>
<comment type="similarity">
    <text evidence="1">Belongs to the RLP family.</text>
</comment>
<evidence type="ECO:0000256" key="3">
    <source>
        <dbReference type="ARBA" id="ARBA00022737"/>
    </source>
</evidence>
<dbReference type="SMART" id="SM00369">
    <property type="entry name" value="LRR_TYP"/>
    <property type="match status" value="14"/>
</dbReference>
<feature type="transmembrane region" description="Helical" evidence="6">
    <location>
        <begin position="1201"/>
        <end position="1223"/>
    </location>
</feature>
<evidence type="ECO:0000256" key="4">
    <source>
        <dbReference type="ARBA" id="ARBA00023170"/>
    </source>
</evidence>
<evidence type="ECO:0000256" key="1">
    <source>
        <dbReference type="ARBA" id="ARBA00009592"/>
    </source>
</evidence>
<evidence type="ECO:0000313" key="7">
    <source>
        <dbReference type="EMBL" id="KAK8991241.1"/>
    </source>
</evidence>
<dbReference type="Pfam" id="PF13516">
    <property type="entry name" value="LRR_6"/>
    <property type="match status" value="2"/>
</dbReference>
<protein>
    <recommendedName>
        <fullName evidence="9">Leucine-rich repeat-containing N-terminal plant-type domain-containing protein</fullName>
    </recommendedName>
</protein>
<feature type="compositionally biased region" description="Low complexity" evidence="5">
    <location>
        <begin position="1180"/>
        <end position="1189"/>
    </location>
</feature>
<keyword evidence="8" id="KW-1185">Reference proteome</keyword>
<dbReference type="InterPro" id="IPR051502">
    <property type="entry name" value="RLP_Defense_Trigger"/>
</dbReference>
<evidence type="ECO:0000256" key="2">
    <source>
        <dbReference type="ARBA" id="ARBA00022614"/>
    </source>
</evidence>
<dbReference type="SMART" id="SM00365">
    <property type="entry name" value="LRR_SD22"/>
    <property type="match status" value="10"/>
</dbReference>
<sequence>MECCLKLTKGAWSKRGLHSCNSNLSSILLFFLRDWVGSDCCQWGGVTCSNTSRRLIQLYLDNTRQLQGDGSLNASLFLPFKELKSLSLVGNGIAGFVHTQGALKKLEVLDLTDNQLNDSILPWLSELSSLKSLDLTGNGFTGSNHRDVAGFKWLSRLRKLETLDLGNNYLNNNFLLHVGGLSSLTTLDLSFNQLEGSLNIKELSRLRKLKSLDLSWNSIERFQGEDVMNLEELDLSGNHLQNSSFAFISGLSNLKSLTIQHNNMQGSIDIKELNKLAKLEEMDLSYNPIESLGSIYELGSLQKLKSLDLDGVFSDGTVSLLQVVQAFPSVKTFSLRDNYLNKTIFPQGNNVEEISMYNSYLSNNILQSIGVLTSLKRLILSNTGLIGPLPDKGWCDLWNLEELDLSENELEGSIPSCFSNLISLQFMDISDNGIEVATSFDSFANNSQLKFLFVDQNNLVREPTFQARTNSLKLQLKLLSMANCKTKGLIQEPPNFLYYQYDLRYIDLSYNNFGGHNPSWLLENNTRLQQFLVAGSSFKGPLRLPKRANVDMFEVDMSGNEMQGQIPMNICSTFPNLRLVFLSKNAFEGNIPPCLGSLKSLSWLDLSYNNFSGGILEDLAKSGSLETLRLSSNNLSGKIPPAIFTPTTLNQLYLDGNNFDGEIPLIHISADNHPGLTDIDLSNNSFTGKLPRWIWNVSSLQTLVLSDNHFNGLIPLGLCNLDFLTFLDLSRNNFSGFVPSCISSLTIGHLHLSRNSLNGPLPHALYNSSSLVTLDLSQNNFTGKIPFWMGTLSALSVLVLRANHFEGEIPSQICQLTSLTIIDLSQNNLFGPIPSCLSNLSLESKYSKSLTSASSAFAIQVLEDAQFETSDGGHYYPHSFVEEQVVFTTKKGSYTYSGNILEYMSGIDLSCNRLTGQIPPEIGTLSELHSLNLSYNNFTGFIPSTFSMLRQIESLDLSYNMLSGIIPFQLMELNSLEVFNVSYNNLSGSIPHDKAQFATFDESSYLGNPFLCGPPKRGSCIETGSTPTSPNASSSEEESGKDITGSNQSDGKVNFISISDKSSNKCSRLTGHIPPEIGNLSELRSLNLSHNNLTGSIPSSFSNLKQIECLDLSHNELSGMIPIQLMELNSLEVFNVSYNNLSGSILHDKAQFATFDENNYLGNPFLCGTPKHGSRTEADSTPTSPNAPSSEEESSFLDMHVFYVTFAVCYTIVLMTIGLVLYINPYWRRV</sequence>
<evidence type="ECO:0000256" key="5">
    <source>
        <dbReference type="SAM" id="MobiDB-lite"/>
    </source>
</evidence>
<keyword evidence="6" id="KW-0812">Transmembrane</keyword>
<dbReference type="InterPro" id="IPR003591">
    <property type="entry name" value="Leu-rich_rpt_typical-subtyp"/>
</dbReference>